<dbReference type="InterPro" id="IPR029002">
    <property type="entry name" value="PLPC/GPLD1"/>
</dbReference>
<organism evidence="2 3">
    <name type="scientific">Copranaerobaculum intestinale</name>
    <dbReference type="NCBI Taxonomy" id="2692629"/>
    <lineage>
        <taxon>Bacteria</taxon>
        <taxon>Bacillati</taxon>
        <taxon>Bacillota</taxon>
        <taxon>Erysipelotrichia</taxon>
        <taxon>Erysipelotrichales</taxon>
        <taxon>Erysipelotrichaceae</taxon>
        <taxon>Copranaerobaculum</taxon>
    </lineage>
</organism>
<keyword evidence="3" id="KW-1185">Reference proteome</keyword>
<evidence type="ECO:0000313" key="2">
    <source>
        <dbReference type="EMBL" id="MXQ73500.1"/>
    </source>
</evidence>
<comment type="caution">
    <text evidence="2">The sequence shown here is derived from an EMBL/GenBank/DDBJ whole genome shotgun (WGS) entry which is preliminary data.</text>
</comment>
<dbReference type="Pfam" id="PF00882">
    <property type="entry name" value="Zn_dep_PLPC"/>
    <property type="match status" value="1"/>
</dbReference>
<dbReference type="Proteomes" id="UP000434036">
    <property type="component" value="Unassembled WGS sequence"/>
</dbReference>
<dbReference type="EMBL" id="WUUQ01000002">
    <property type="protein sequence ID" value="MXQ73500.1"/>
    <property type="molecule type" value="Genomic_DNA"/>
</dbReference>
<name>A0A6N8U6N2_9FIRM</name>
<reference evidence="2 3" key="2">
    <citation type="submission" date="2020-01" db="EMBL/GenBank/DDBJ databases">
        <title>Clostridiaceae sp. nov. isolated from the gut of human by culturomics.</title>
        <authorList>
            <person name="Chang Y."/>
        </authorList>
    </citation>
    <scope>NUCLEOTIDE SEQUENCE [LARGE SCALE GENOMIC DNA]</scope>
    <source>
        <strain evidence="2 3">DONG20-135</strain>
    </source>
</reference>
<evidence type="ECO:0000313" key="3">
    <source>
        <dbReference type="Proteomes" id="UP000434036"/>
    </source>
</evidence>
<dbReference type="RefSeq" id="WP_160624944.1">
    <property type="nucleotide sequence ID" value="NZ_WUUQ01000002.1"/>
</dbReference>
<feature type="domain" description="Phospholipase C/D" evidence="1">
    <location>
        <begin position="6"/>
        <end position="157"/>
    </location>
</feature>
<evidence type="ECO:0000259" key="1">
    <source>
        <dbReference type="Pfam" id="PF00882"/>
    </source>
</evidence>
<proteinExistence type="predicted"/>
<accession>A0A6N8U6N2</accession>
<gene>
    <name evidence="2" type="ORF">GSF08_06085</name>
</gene>
<dbReference type="AlphaFoldDB" id="A0A6N8U6N2"/>
<sequence length="328" mass="38455">MPNIITHKIFGEEVVKKLQEEHKDELKKIIARNPQLFYIGTNGPDFLFFYNAKPWQGLGSHSVSGIGNQLHRGNVNSFYTEAIKEIQKQHDLAIKERMTAYLLGHLCHWALDKVTHPYIFYMTGNCKGQSNSWHHRFESMMDTKMLKRYHHTRISGYPFYNICAYDRDMLQAIARIYVPVVNRILDQKISVYDIHKALDDWMDVQKLLFDPTDTKFHIIQKVEKVVRPWLISGNIVREQEDDTYDELNLKHAVWYHPCDLRICSNESFIDLFEKAIDIAVEVMDHALELIIQNQEASLIGKDLQDQAYDTGMASGYEMLHFKPIYEED</sequence>
<protein>
    <recommendedName>
        <fullName evidence="1">Phospholipase C/D domain-containing protein</fullName>
    </recommendedName>
</protein>
<reference evidence="2 3" key="1">
    <citation type="submission" date="2019-12" db="EMBL/GenBank/DDBJ databases">
        <authorList>
            <person name="Yang R."/>
        </authorList>
    </citation>
    <scope>NUCLEOTIDE SEQUENCE [LARGE SCALE GENOMIC DNA]</scope>
    <source>
        <strain evidence="2 3">DONG20-135</strain>
    </source>
</reference>